<dbReference type="InterPro" id="IPR017937">
    <property type="entry name" value="Thioredoxin_CS"/>
</dbReference>
<evidence type="ECO:0000256" key="1">
    <source>
        <dbReference type="ARBA" id="ARBA00023284"/>
    </source>
</evidence>
<dbReference type="GO" id="GO:0015036">
    <property type="term" value="F:disulfide oxidoreductase activity"/>
    <property type="evidence" value="ECO:0007669"/>
    <property type="project" value="UniProtKB-ARBA"/>
</dbReference>
<dbReference type="InterPro" id="IPR000866">
    <property type="entry name" value="AhpC/TSA"/>
</dbReference>
<dbReference type="GO" id="GO:0016209">
    <property type="term" value="F:antioxidant activity"/>
    <property type="evidence" value="ECO:0007669"/>
    <property type="project" value="InterPro"/>
</dbReference>
<keyword evidence="5" id="KW-1185">Reference proteome</keyword>
<dbReference type="PANTHER" id="PTHR42852">
    <property type="entry name" value="THIOL:DISULFIDE INTERCHANGE PROTEIN DSBE"/>
    <property type="match status" value="1"/>
</dbReference>
<organism evidence="4 5">
    <name type="scientific">Spongiibacter nanhainus</name>
    <dbReference type="NCBI Taxonomy" id="2794344"/>
    <lineage>
        <taxon>Bacteria</taxon>
        <taxon>Pseudomonadati</taxon>
        <taxon>Pseudomonadota</taxon>
        <taxon>Gammaproteobacteria</taxon>
        <taxon>Cellvibrionales</taxon>
        <taxon>Spongiibacteraceae</taxon>
        <taxon>Spongiibacter</taxon>
    </lineage>
</organism>
<protein>
    <submittedName>
        <fullName evidence="4">TlpA family protein disulfide reductase</fullName>
    </submittedName>
</protein>
<evidence type="ECO:0000313" key="5">
    <source>
        <dbReference type="Proteomes" id="UP000596063"/>
    </source>
</evidence>
<dbReference type="RefSeq" id="WP_198571238.1">
    <property type="nucleotide sequence ID" value="NZ_CP066167.1"/>
</dbReference>
<keyword evidence="2" id="KW-0732">Signal</keyword>
<name>A0A7T4R3M2_9GAMM</name>
<dbReference type="EMBL" id="CP066167">
    <property type="protein sequence ID" value="QQD19754.1"/>
    <property type="molecule type" value="Genomic_DNA"/>
</dbReference>
<dbReference type="PANTHER" id="PTHR42852:SF13">
    <property type="entry name" value="PROTEIN DIPZ"/>
    <property type="match status" value="1"/>
</dbReference>
<keyword evidence="1" id="KW-0676">Redox-active center</keyword>
<feature type="domain" description="Thioredoxin" evidence="3">
    <location>
        <begin position="16"/>
        <end position="144"/>
    </location>
</feature>
<evidence type="ECO:0000313" key="4">
    <source>
        <dbReference type="EMBL" id="QQD19754.1"/>
    </source>
</evidence>
<dbReference type="AlphaFoldDB" id="A0A7T4R3M2"/>
<evidence type="ECO:0000259" key="3">
    <source>
        <dbReference type="PROSITE" id="PS51352"/>
    </source>
</evidence>
<dbReference type="Proteomes" id="UP000596063">
    <property type="component" value="Chromosome"/>
</dbReference>
<evidence type="ECO:0000256" key="2">
    <source>
        <dbReference type="SAM" id="SignalP"/>
    </source>
</evidence>
<dbReference type="KEGG" id="snan:I6N98_07900"/>
<dbReference type="InterPro" id="IPR050553">
    <property type="entry name" value="Thioredoxin_ResA/DsbE_sf"/>
</dbReference>
<dbReference type="Pfam" id="PF00578">
    <property type="entry name" value="AhpC-TSA"/>
    <property type="match status" value="1"/>
</dbReference>
<reference evidence="4 5" key="1">
    <citation type="submission" date="2020-12" db="EMBL/GenBank/DDBJ databases">
        <authorList>
            <person name="Shan Y."/>
        </authorList>
    </citation>
    <scope>NUCLEOTIDE SEQUENCE [LARGE SCALE GENOMIC DNA]</scope>
    <source>
        <strain evidence="5">csc3.9</strain>
    </source>
</reference>
<dbReference type="PROSITE" id="PS00194">
    <property type="entry name" value="THIOREDOXIN_1"/>
    <property type="match status" value="1"/>
</dbReference>
<feature type="chain" id="PRO_5032733316" evidence="2">
    <location>
        <begin position="26"/>
        <end position="144"/>
    </location>
</feature>
<accession>A0A7T4R3M2</accession>
<feature type="signal peptide" evidence="2">
    <location>
        <begin position="1"/>
        <end position="25"/>
    </location>
</feature>
<dbReference type="CDD" id="cd02966">
    <property type="entry name" value="TlpA_like_family"/>
    <property type="match status" value="1"/>
</dbReference>
<dbReference type="SUPFAM" id="SSF52833">
    <property type="entry name" value="Thioredoxin-like"/>
    <property type="match status" value="1"/>
</dbReference>
<dbReference type="Gene3D" id="3.40.30.10">
    <property type="entry name" value="Glutaredoxin"/>
    <property type="match status" value="1"/>
</dbReference>
<sequence>MPAFRRLFNTALLATLAALLAGCQADSESVDGKTWQVINYWASWCGPCREEIPALNQLNRSRDDVIVLGVNYDGLQGDALAADETELGVEFDTLAEDPAERLGQSRPRVLPTTFIVSPQGEVVEVLTGPQTEDSILAVIDRPRG</sequence>
<dbReference type="InterPro" id="IPR036249">
    <property type="entry name" value="Thioredoxin-like_sf"/>
</dbReference>
<dbReference type="PROSITE" id="PS51352">
    <property type="entry name" value="THIOREDOXIN_2"/>
    <property type="match status" value="1"/>
</dbReference>
<proteinExistence type="predicted"/>
<dbReference type="PROSITE" id="PS51257">
    <property type="entry name" value="PROKAR_LIPOPROTEIN"/>
    <property type="match status" value="1"/>
</dbReference>
<gene>
    <name evidence="4" type="ORF">I6N98_07900</name>
</gene>
<dbReference type="InterPro" id="IPR013766">
    <property type="entry name" value="Thioredoxin_domain"/>
</dbReference>